<sequence>MLKITAVDHIVFNVRDIEVSANWYVRILGMARLETRSDAGEDRTSVAFGHNKINLRPIDATQDSWFTGKQPCVGSQDICFLTDMPPEQVAAHLSENAVKIELGPVVKQGARGPIHSVYVRDPDGNLIEISSYDE</sequence>
<evidence type="ECO:0000313" key="2">
    <source>
        <dbReference type="EMBL" id="AIT07902.1"/>
    </source>
</evidence>
<reference evidence="2 3" key="1">
    <citation type="submission" date="2014-09" db="EMBL/GenBank/DDBJ databases">
        <title>Using Illumina technology Improving SMRT sequencing Genome Assembly by RASTools.</title>
        <authorList>
            <person name="Zhou Y."/>
            <person name="Ma T."/>
            <person name="Liu T."/>
        </authorList>
    </citation>
    <scope>NUCLEOTIDE SEQUENCE [LARGE SCALE GENOMIC DNA]</scope>
    <source>
        <strain evidence="2 3">ATCC 55669</strain>
    </source>
</reference>
<proteinExistence type="predicted"/>
<dbReference type="InterPro" id="IPR004360">
    <property type="entry name" value="Glyas_Fos-R_dOase_dom"/>
</dbReference>
<dbReference type="Proteomes" id="UP000033200">
    <property type="component" value="Chromosome"/>
</dbReference>
<name>A0A097EK16_9SPHN</name>
<keyword evidence="3" id="KW-1185">Reference proteome</keyword>
<dbReference type="Gene3D" id="3.10.180.10">
    <property type="entry name" value="2,3-Dihydroxybiphenyl 1,2-Dioxygenase, domain 1"/>
    <property type="match status" value="1"/>
</dbReference>
<dbReference type="eggNOG" id="COG0346">
    <property type="taxonomic scope" value="Bacteria"/>
</dbReference>
<dbReference type="PANTHER" id="PTHR21366">
    <property type="entry name" value="GLYOXALASE FAMILY PROTEIN"/>
    <property type="match status" value="1"/>
</dbReference>
<gene>
    <name evidence="2" type="ORF">MC45_01180</name>
</gene>
<dbReference type="InterPro" id="IPR037523">
    <property type="entry name" value="VOC_core"/>
</dbReference>
<evidence type="ECO:0000259" key="1">
    <source>
        <dbReference type="PROSITE" id="PS51819"/>
    </source>
</evidence>
<evidence type="ECO:0000313" key="3">
    <source>
        <dbReference type="Proteomes" id="UP000033200"/>
    </source>
</evidence>
<dbReference type="EMBL" id="CP009571">
    <property type="protein sequence ID" value="AIT07902.1"/>
    <property type="molecule type" value="Genomic_DNA"/>
</dbReference>
<dbReference type="STRING" id="1549858.MC45_01180"/>
<dbReference type="PROSITE" id="PS51819">
    <property type="entry name" value="VOC"/>
    <property type="match status" value="1"/>
</dbReference>
<dbReference type="InterPro" id="IPR029068">
    <property type="entry name" value="Glyas_Bleomycin-R_OHBP_Dase"/>
</dbReference>
<dbReference type="Pfam" id="PF00903">
    <property type="entry name" value="Glyoxalase"/>
    <property type="match status" value="1"/>
</dbReference>
<feature type="domain" description="VOC" evidence="1">
    <location>
        <begin position="6"/>
        <end position="132"/>
    </location>
</feature>
<dbReference type="PANTHER" id="PTHR21366:SF31">
    <property type="entry name" value="METALLOTHIOL TRANSFERASE FOSB"/>
    <property type="match status" value="1"/>
</dbReference>
<dbReference type="InterPro" id="IPR050383">
    <property type="entry name" value="GlyoxalaseI/FosfomycinResist"/>
</dbReference>
<protein>
    <submittedName>
        <fullName evidence="2">Virulence protein</fullName>
    </submittedName>
</protein>
<dbReference type="SUPFAM" id="SSF54593">
    <property type="entry name" value="Glyoxalase/Bleomycin resistance protein/Dihydroxybiphenyl dioxygenase"/>
    <property type="match status" value="1"/>
</dbReference>
<dbReference type="KEGG" id="stax:MC45_01180"/>
<accession>A0A097EK16</accession>
<dbReference type="AlphaFoldDB" id="A0A097EK16"/>
<dbReference type="HOGENOM" id="CLU_046006_4_3_5"/>
<organism evidence="2 3">
    <name type="scientific">Sphingomonas taxi</name>
    <dbReference type="NCBI Taxonomy" id="1549858"/>
    <lineage>
        <taxon>Bacteria</taxon>
        <taxon>Pseudomonadati</taxon>
        <taxon>Pseudomonadota</taxon>
        <taxon>Alphaproteobacteria</taxon>
        <taxon>Sphingomonadales</taxon>
        <taxon>Sphingomonadaceae</taxon>
        <taxon>Sphingomonas</taxon>
    </lineage>
</organism>